<organism evidence="4 5">
    <name type="scientific">Kineosphaera limosa NBRC 100340</name>
    <dbReference type="NCBI Taxonomy" id="1184609"/>
    <lineage>
        <taxon>Bacteria</taxon>
        <taxon>Bacillati</taxon>
        <taxon>Actinomycetota</taxon>
        <taxon>Actinomycetes</taxon>
        <taxon>Micrococcales</taxon>
        <taxon>Dermatophilaceae</taxon>
        <taxon>Kineosphaera</taxon>
    </lineage>
</organism>
<dbReference type="Gene3D" id="3.10.129.10">
    <property type="entry name" value="Hotdog Thioesterase"/>
    <property type="match status" value="1"/>
</dbReference>
<dbReference type="Proteomes" id="UP000008366">
    <property type="component" value="Unassembled WGS sequence"/>
</dbReference>
<feature type="region of interest" description="Disordered" evidence="3">
    <location>
        <begin position="1"/>
        <end position="21"/>
    </location>
</feature>
<evidence type="ECO:0000256" key="2">
    <source>
        <dbReference type="ARBA" id="ARBA00022801"/>
    </source>
</evidence>
<sequence>MPLSLAPTTDKIPPRGRDHPTARLTGMARLKLEYPDQAYTHSTTLQVRFDDINAGMHLAHDRLVSFVAEARSRFLEHLGISEIGDERTPGVIVSDLAVVYRAEARLRDTLRLDSGIVDLTRYGGDVICRVIRESDGTLVGVAKVNLVFFDYHGSNRPAPAPAAFTDAAN</sequence>
<keyword evidence="5" id="KW-1185">Reference proteome</keyword>
<gene>
    <name evidence="4" type="ORF">KILIM_011_00070</name>
</gene>
<dbReference type="PANTHER" id="PTHR31793:SF27">
    <property type="entry name" value="NOVEL THIOESTERASE SUPERFAMILY DOMAIN AND SAPOSIN A-TYPE DOMAIN CONTAINING PROTEIN (0610012H03RIK)"/>
    <property type="match status" value="1"/>
</dbReference>
<evidence type="ECO:0000256" key="1">
    <source>
        <dbReference type="ARBA" id="ARBA00005953"/>
    </source>
</evidence>
<comment type="caution">
    <text evidence="4">The sequence shown here is derived from an EMBL/GenBank/DDBJ whole genome shotgun (WGS) entry which is preliminary data.</text>
</comment>
<dbReference type="PANTHER" id="PTHR31793">
    <property type="entry name" value="4-HYDROXYBENZOYL-COA THIOESTERASE FAMILY MEMBER"/>
    <property type="match status" value="1"/>
</dbReference>
<evidence type="ECO:0000313" key="4">
    <source>
        <dbReference type="EMBL" id="GAB94734.1"/>
    </source>
</evidence>
<feature type="compositionally biased region" description="Basic and acidic residues" evidence="3">
    <location>
        <begin position="12"/>
        <end position="21"/>
    </location>
</feature>
<dbReference type="GO" id="GO:0047617">
    <property type="term" value="F:fatty acyl-CoA hydrolase activity"/>
    <property type="evidence" value="ECO:0007669"/>
    <property type="project" value="TreeGrafter"/>
</dbReference>
<dbReference type="eggNOG" id="COG0824">
    <property type="taxonomic scope" value="Bacteria"/>
</dbReference>
<dbReference type="CDD" id="cd00586">
    <property type="entry name" value="4HBT"/>
    <property type="match status" value="1"/>
</dbReference>
<evidence type="ECO:0000313" key="5">
    <source>
        <dbReference type="Proteomes" id="UP000008366"/>
    </source>
</evidence>
<keyword evidence="2" id="KW-0378">Hydrolase</keyword>
<protein>
    <recommendedName>
        <fullName evidence="6">Thioesterase domain-containing protein</fullName>
    </recommendedName>
</protein>
<evidence type="ECO:0008006" key="6">
    <source>
        <dbReference type="Google" id="ProtNLM"/>
    </source>
</evidence>
<reference evidence="4 5" key="1">
    <citation type="submission" date="2012-08" db="EMBL/GenBank/DDBJ databases">
        <title>Whole genome shotgun sequence of Kineosphaera limosa NBRC 100340.</title>
        <authorList>
            <person name="Yoshida I."/>
            <person name="Isaki S."/>
            <person name="Hosoyama A."/>
            <person name="Tsuchikane K."/>
            <person name="Katsumata H."/>
            <person name="Ando Y."/>
            <person name="Ohji S."/>
            <person name="Hamada M."/>
            <person name="Tamura T."/>
            <person name="Yamazoe A."/>
            <person name="Yamazaki S."/>
            <person name="Fujita N."/>
        </authorList>
    </citation>
    <scope>NUCLEOTIDE SEQUENCE [LARGE SCALE GENOMIC DNA]</scope>
    <source>
        <strain evidence="4 5">NBRC 100340</strain>
    </source>
</reference>
<dbReference type="InterPro" id="IPR050563">
    <property type="entry name" value="4-hydroxybenzoyl-CoA_TE"/>
</dbReference>
<dbReference type="STRING" id="1184609.KILIM_011_00070"/>
<name>K6X7E9_9MICO</name>
<dbReference type="AlphaFoldDB" id="K6X7E9"/>
<dbReference type="InterPro" id="IPR029069">
    <property type="entry name" value="HotDog_dom_sf"/>
</dbReference>
<accession>K6X7E9</accession>
<comment type="similarity">
    <text evidence="1">Belongs to the 4-hydroxybenzoyl-CoA thioesterase family.</text>
</comment>
<proteinExistence type="inferred from homology"/>
<dbReference type="EMBL" id="BAHD01000011">
    <property type="protein sequence ID" value="GAB94734.1"/>
    <property type="molecule type" value="Genomic_DNA"/>
</dbReference>
<dbReference type="Pfam" id="PF13279">
    <property type="entry name" value="4HBT_2"/>
    <property type="match status" value="1"/>
</dbReference>
<evidence type="ECO:0000256" key="3">
    <source>
        <dbReference type="SAM" id="MobiDB-lite"/>
    </source>
</evidence>
<dbReference type="SUPFAM" id="SSF54637">
    <property type="entry name" value="Thioesterase/thiol ester dehydrase-isomerase"/>
    <property type="match status" value="1"/>
</dbReference>